<evidence type="ECO:0000313" key="1">
    <source>
        <dbReference type="EMBL" id="MFD1736522.1"/>
    </source>
</evidence>
<proteinExistence type="predicted"/>
<dbReference type="Pfam" id="PF14038">
    <property type="entry name" value="YqzE"/>
    <property type="match status" value="1"/>
</dbReference>
<dbReference type="Proteomes" id="UP001597214">
    <property type="component" value="Unassembled WGS sequence"/>
</dbReference>
<organism evidence="1 2">
    <name type="scientific">Bacillus salitolerans</name>
    <dbReference type="NCBI Taxonomy" id="1437434"/>
    <lineage>
        <taxon>Bacteria</taxon>
        <taxon>Bacillati</taxon>
        <taxon>Bacillota</taxon>
        <taxon>Bacilli</taxon>
        <taxon>Bacillales</taxon>
        <taxon>Bacillaceae</taxon>
        <taxon>Bacillus</taxon>
    </lineage>
</organism>
<keyword evidence="2" id="KW-1185">Reference proteome</keyword>
<name>A0ABW4LN48_9BACI</name>
<accession>A0ABW4LN48</accession>
<comment type="caution">
    <text evidence="1">The sequence shown here is derived from an EMBL/GenBank/DDBJ whole genome shotgun (WGS) entry which is preliminary data.</text>
</comment>
<dbReference type="RefSeq" id="WP_377927683.1">
    <property type="nucleotide sequence ID" value="NZ_JBHUEM010000009.1"/>
</dbReference>
<protein>
    <submittedName>
        <fullName evidence="1">YqzE family protein</fullName>
    </submittedName>
</protein>
<dbReference type="InterPro" id="IPR025622">
    <property type="entry name" value="YqzE"/>
</dbReference>
<dbReference type="EMBL" id="JBHUEM010000009">
    <property type="protein sequence ID" value="MFD1736522.1"/>
    <property type="molecule type" value="Genomic_DNA"/>
</dbReference>
<sequence length="60" mass="7203">MSFNDLLKFVTQQLVTYLDSPKDQRKQVKRARKSSKTPLVSRWFGVVPFGFMMFFKKREK</sequence>
<reference evidence="2" key="1">
    <citation type="journal article" date="2019" name="Int. J. Syst. Evol. Microbiol.">
        <title>The Global Catalogue of Microorganisms (GCM) 10K type strain sequencing project: providing services to taxonomists for standard genome sequencing and annotation.</title>
        <authorList>
            <consortium name="The Broad Institute Genomics Platform"/>
            <consortium name="The Broad Institute Genome Sequencing Center for Infectious Disease"/>
            <person name="Wu L."/>
            <person name="Ma J."/>
        </authorList>
    </citation>
    <scope>NUCLEOTIDE SEQUENCE [LARGE SCALE GENOMIC DNA]</scope>
    <source>
        <strain evidence="2">CCUG 49339</strain>
    </source>
</reference>
<evidence type="ECO:0000313" key="2">
    <source>
        <dbReference type="Proteomes" id="UP001597214"/>
    </source>
</evidence>
<gene>
    <name evidence="1" type="ORF">ACFSCX_08080</name>
</gene>